<accession>A0ABN3PP43</accession>
<organism evidence="4 5">
    <name type="scientific">Streptomyces axinellae</name>
    <dbReference type="NCBI Taxonomy" id="552788"/>
    <lineage>
        <taxon>Bacteria</taxon>
        <taxon>Bacillati</taxon>
        <taxon>Actinomycetota</taxon>
        <taxon>Actinomycetes</taxon>
        <taxon>Kitasatosporales</taxon>
        <taxon>Streptomycetaceae</taxon>
        <taxon>Streptomyces</taxon>
    </lineage>
</organism>
<comment type="caution">
    <text evidence="4">The sequence shown here is derived from an EMBL/GenBank/DDBJ whole genome shotgun (WGS) entry which is preliminary data.</text>
</comment>
<reference evidence="4 5" key="1">
    <citation type="journal article" date="2019" name="Int. J. Syst. Evol. Microbiol.">
        <title>The Global Catalogue of Microorganisms (GCM) 10K type strain sequencing project: providing services to taxonomists for standard genome sequencing and annotation.</title>
        <authorList>
            <consortium name="The Broad Institute Genomics Platform"/>
            <consortium name="The Broad Institute Genome Sequencing Center for Infectious Disease"/>
            <person name="Wu L."/>
            <person name="Ma J."/>
        </authorList>
    </citation>
    <scope>NUCLEOTIDE SEQUENCE [LARGE SCALE GENOMIC DNA]</scope>
    <source>
        <strain evidence="4 5">JCM 16373</strain>
    </source>
</reference>
<feature type="region of interest" description="Disordered" evidence="2">
    <location>
        <begin position="141"/>
        <end position="162"/>
    </location>
</feature>
<sequence length="300" mass="31699">MAHVVTVGIDGTLESSAAAVWAAQEAVTRDSSLQVLHVRIGDSALDPALVHAETAVRHAEQVLREATGMLADRFPALSVEGKTPVGDPAQVLTEFSRTSELLVVGSRGLTPLGGFLVGSVALPSVAHAHCPVVLVRADGGNAEERAGSETEAGRQEGESRSTVVGVDIRHPCEVLLDFAFETARRHSTELKILHGWDPPPYYGSRPFPLAGLAIEDLLAERAATLAETVQPWRDKYPGVTVDARAVGERPASLLAYAAEDAGLLVVGRRRRTHGFGSHVGPVAHAAMHHARVPVAVVPHA</sequence>
<feature type="compositionally biased region" description="Basic and acidic residues" evidence="2">
    <location>
        <begin position="142"/>
        <end position="159"/>
    </location>
</feature>
<evidence type="ECO:0000313" key="4">
    <source>
        <dbReference type="EMBL" id="GAA2591960.1"/>
    </source>
</evidence>
<evidence type="ECO:0000259" key="3">
    <source>
        <dbReference type="Pfam" id="PF00582"/>
    </source>
</evidence>
<protein>
    <submittedName>
        <fullName evidence="4">Universal stress protein</fullName>
    </submittedName>
</protein>
<proteinExistence type="inferred from homology"/>
<name>A0ABN3PP43_9ACTN</name>
<dbReference type="PRINTS" id="PR01438">
    <property type="entry name" value="UNVRSLSTRESS"/>
</dbReference>
<feature type="domain" description="UspA" evidence="3">
    <location>
        <begin position="1"/>
        <end position="136"/>
    </location>
</feature>
<dbReference type="InterPro" id="IPR006016">
    <property type="entry name" value="UspA"/>
</dbReference>
<comment type="similarity">
    <text evidence="1">Belongs to the universal stress protein A family.</text>
</comment>
<feature type="domain" description="UspA" evidence="3">
    <location>
        <begin position="162"/>
        <end position="298"/>
    </location>
</feature>
<evidence type="ECO:0000256" key="2">
    <source>
        <dbReference type="SAM" id="MobiDB-lite"/>
    </source>
</evidence>
<dbReference type="PANTHER" id="PTHR46268">
    <property type="entry name" value="STRESS RESPONSE PROTEIN NHAX"/>
    <property type="match status" value="1"/>
</dbReference>
<dbReference type="Gene3D" id="3.40.50.620">
    <property type="entry name" value="HUPs"/>
    <property type="match status" value="2"/>
</dbReference>
<dbReference type="PANTHER" id="PTHR46268:SF6">
    <property type="entry name" value="UNIVERSAL STRESS PROTEIN UP12"/>
    <property type="match status" value="1"/>
</dbReference>
<dbReference type="Pfam" id="PF00582">
    <property type="entry name" value="Usp"/>
    <property type="match status" value="2"/>
</dbReference>
<dbReference type="SUPFAM" id="SSF52402">
    <property type="entry name" value="Adenine nucleotide alpha hydrolases-like"/>
    <property type="match status" value="2"/>
</dbReference>
<keyword evidence="5" id="KW-1185">Reference proteome</keyword>
<dbReference type="Proteomes" id="UP001501447">
    <property type="component" value="Unassembled WGS sequence"/>
</dbReference>
<evidence type="ECO:0000313" key="5">
    <source>
        <dbReference type="Proteomes" id="UP001501447"/>
    </source>
</evidence>
<dbReference type="InterPro" id="IPR006015">
    <property type="entry name" value="Universal_stress_UspA"/>
</dbReference>
<evidence type="ECO:0000256" key="1">
    <source>
        <dbReference type="ARBA" id="ARBA00008791"/>
    </source>
</evidence>
<gene>
    <name evidence="4" type="ORF">GCM10009863_01150</name>
</gene>
<dbReference type="InterPro" id="IPR014729">
    <property type="entry name" value="Rossmann-like_a/b/a_fold"/>
</dbReference>
<dbReference type="EMBL" id="BAAARJ010000001">
    <property type="protein sequence ID" value="GAA2591960.1"/>
    <property type="molecule type" value="Genomic_DNA"/>
</dbReference>
<dbReference type="RefSeq" id="WP_344560982.1">
    <property type="nucleotide sequence ID" value="NZ_BAAARJ010000001.1"/>
</dbReference>